<reference evidence="2 3" key="1">
    <citation type="submission" date="2023-01" db="EMBL/GenBank/DDBJ databases">
        <title>Pseudomonas SA3-5T sp. nov., isolated from tidal flat sediment.</title>
        <authorList>
            <person name="Kim H.S."/>
            <person name="Kim J.-S."/>
            <person name="Suh M.K."/>
            <person name="Eom M.K."/>
            <person name="Lee J.-S."/>
        </authorList>
    </citation>
    <scope>NUCLEOTIDE SEQUENCE [LARGE SCALE GENOMIC DNA]</scope>
    <source>
        <strain evidence="2 3">SA3-5</strain>
    </source>
</reference>
<feature type="coiled-coil region" evidence="1">
    <location>
        <begin position="374"/>
        <end position="401"/>
    </location>
</feature>
<accession>A0ABT4X8S3</accession>
<comment type="caution">
    <text evidence="2">The sequence shown here is derived from an EMBL/GenBank/DDBJ whole genome shotgun (WGS) entry which is preliminary data.</text>
</comment>
<dbReference type="PANTHER" id="PTHR32114">
    <property type="entry name" value="ABC TRANSPORTER ABCH.3"/>
    <property type="match status" value="1"/>
</dbReference>
<proteinExistence type="predicted"/>
<dbReference type="Pfam" id="PF12532">
    <property type="entry name" value="DUF3732"/>
    <property type="match status" value="1"/>
</dbReference>
<dbReference type="EMBL" id="JAQJZJ010000001">
    <property type="protein sequence ID" value="MDA7084774.1"/>
    <property type="molecule type" value="Genomic_DNA"/>
</dbReference>
<feature type="coiled-coil region" evidence="1">
    <location>
        <begin position="191"/>
        <end position="225"/>
    </location>
</feature>
<name>A0ABT4X8S3_9PSED</name>
<keyword evidence="3" id="KW-1185">Reference proteome</keyword>
<gene>
    <name evidence="2" type="ORF">PH586_00035</name>
</gene>
<dbReference type="RefSeq" id="WP_271345724.1">
    <property type="nucleotide sequence ID" value="NZ_JAQJZJ010000001.1"/>
</dbReference>
<keyword evidence="1" id="KW-0175">Coiled coil</keyword>
<organism evidence="2 3">
    <name type="scientific">Pseudomonas aestuarii</name>
    <dbReference type="NCBI Taxonomy" id="3018340"/>
    <lineage>
        <taxon>Bacteria</taxon>
        <taxon>Pseudomonadati</taxon>
        <taxon>Pseudomonadota</taxon>
        <taxon>Gammaproteobacteria</taxon>
        <taxon>Pseudomonadales</taxon>
        <taxon>Pseudomonadaceae</taxon>
        <taxon>Pseudomonas</taxon>
    </lineage>
</organism>
<dbReference type="PANTHER" id="PTHR32114:SF2">
    <property type="entry name" value="ABC TRANSPORTER ABCH.3"/>
    <property type="match status" value="1"/>
</dbReference>
<dbReference type="Gene3D" id="3.40.50.300">
    <property type="entry name" value="P-loop containing nucleotide triphosphate hydrolases"/>
    <property type="match status" value="1"/>
</dbReference>
<dbReference type="Proteomes" id="UP001212042">
    <property type="component" value="Unassembled WGS sequence"/>
</dbReference>
<evidence type="ECO:0000256" key="1">
    <source>
        <dbReference type="SAM" id="Coils"/>
    </source>
</evidence>
<feature type="coiled-coil region" evidence="1">
    <location>
        <begin position="439"/>
        <end position="466"/>
    </location>
</feature>
<dbReference type="SUPFAM" id="SSF52540">
    <property type="entry name" value="P-loop containing nucleoside triphosphate hydrolases"/>
    <property type="match status" value="1"/>
</dbReference>
<sequence>MSRWNISEIFFLGNEGRRRTITLLPGVNIITGASGTGKSTLIKAIDYCLGSSQCELPAHVRRHSFAVGVKWVSGESQMITGRVIPPVGQRTSTRMYVTSGRNLRLPNTLEKFDGLTNVQAGKAFIERAFGIGDPIDYTNDGQAQRGRATIRHATAYMFVTKDVIYNETALLHGLDQADEAKGIIDTMPYFLRVLNEKSVIDERRLRELRRQYEREERKQQKQTGTDDDFHQMATRVLRDALRCGLIEALPVANSEQDLRESLRLARRSNAGLVVNPNENELPALYTQRKELLSNIEAVRRKSRGAKTALLEMSDFEGTVHRQYEKLDIASHIRQVGHVCPVCESPSDRGRDIADTLQNTMAIIRSESTAVEGVRPRLVEHEQELQNQLTELNAQLRGVDERISTWIKQNEENMRLETLGRYRAHLLGKISILLGMRSSERQATVDLNVLRDEIEALDARVDREARQVLLDRAHRKISAYASKAIAELPTVTPCVDVEMEFYSRPPDIAVIEKGQSVVLRLSDLGSDQNYLAIHIALSFALQRYFKEAKSPVPGFLVFDQISRPYYPAHGEDETLLSSKSEDEDVLAMRKHIDYLFKETDAQQDLQVLLIEHAFFADDPRYVQATRERWNRASGDALIPLDWPERAES</sequence>
<protein>
    <submittedName>
        <fullName evidence="2">DUF3732 domain-containing protein</fullName>
    </submittedName>
</protein>
<dbReference type="InterPro" id="IPR022205">
    <property type="entry name" value="DUF3732"/>
</dbReference>
<dbReference type="InterPro" id="IPR027417">
    <property type="entry name" value="P-loop_NTPase"/>
</dbReference>
<evidence type="ECO:0000313" key="3">
    <source>
        <dbReference type="Proteomes" id="UP001212042"/>
    </source>
</evidence>
<evidence type="ECO:0000313" key="2">
    <source>
        <dbReference type="EMBL" id="MDA7084774.1"/>
    </source>
</evidence>